<evidence type="ECO:0000313" key="1">
    <source>
        <dbReference type="EMBL" id="MBK6265464.1"/>
    </source>
</evidence>
<dbReference type="Proteomes" id="UP000611723">
    <property type="component" value="Unassembled WGS sequence"/>
</dbReference>
<evidence type="ECO:0000313" key="2">
    <source>
        <dbReference type="Proteomes" id="UP000611723"/>
    </source>
</evidence>
<dbReference type="EMBL" id="JAEQBW010000004">
    <property type="protein sequence ID" value="MBK6265464.1"/>
    <property type="molecule type" value="Genomic_DNA"/>
</dbReference>
<gene>
    <name evidence="1" type="ORF">JKA74_10485</name>
</gene>
<proteinExistence type="predicted"/>
<dbReference type="RefSeq" id="WP_201431149.1">
    <property type="nucleotide sequence ID" value="NZ_JAEQBW010000004.1"/>
</dbReference>
<reference evidence="1" key="1">
    <citation type="submission" date="2021-01" db="EMBL/GenBank/DDBJ databases">
        <title>Marivirga aurantiaca sp. nov., isolated from intertidal surface sediments.</title>
        <authorList>
            <person name="Zhang M."/>
        </authorList>
    </citation>
    <scope>NUCLEOTIDE SEQUENCE</scope>
    <source>
        <strain evidence="1">S37H4</strain>
    </source>
</reference>
<sequence length="139" mass="16130">MKIVVLIVIMFFSCFGSQEDSKIIVSRFVDALKNENISEDEIIKKFIKVSEVQDAEYRDSVISNIIISIRKSIKGKKVEVYTFREKTEAFKNVIHENDSSEMLVLFTDNEVLTYVLVEDNMLASFSTINKGGKRHYVYW</sequence>
<comment type="caution">
    <text evidence="1">The sequence shown here is derived from an EMBL/GenBank/DDBJ whole genome shotgun (WGS) entry which is preliminary data.</text>
</comment>
<accession>A0A935C8I1</accession>
<name>A0A935C8I1_9BACT</name>
<protein>
    <submittedName>
        <fullName evidence="1">Uncharacterized protein</fullName>
    </submittedName>
</protein>
<organism evidence="1 2">
    <name type="scientific">Marivirga aurantiaca</name>
    <dbReference type="NCBI Taxonomy" id="2802615"/>
    <lineage>
        <taxon>Bacteria</taxon>
        <taxon>Pseudomonadati</taxon>
        <taxon>Bacteroidota</taxon>
        <taxon>Cytophagia</taxon>
        <taxon>Cytophagales</taxon>
        <taxon>Marivirgaceae</taxon>
        <taxon>Marivirga</taxon>
    </lineage>
</organism>
<keyword evidence="2" id="KW-1185">Reference proteome</keyword>
<dbReference type="AlphaFoldDB" id="A0A935C8I1"/>